<comment type="caution">
    <text evidence="2">The sequence shown here is derived from an EMBL/GenBank/DDBJ whole genome shotgun (WGS) entry which is preliminary data.</text>
</comment>
<proteinExistence type="predicted"/>
<keyword evidence="1" id="KW-0472">Membrane</keyword>
<keyword evidence="1" id="KW-1133">Transmembrane helix</keyword>
<dbReference type="AlphaFoldDB" id="A0A2H0RHC0"/>
<keyword evidence="1" id="KW-0812">Transmembrane</keyword>
<organism evidence="2 3">
    <name type="scientific">Candidatus Vogelbacteria bacterium CG10_big_fil_rev_8_21_14_0_10_49_38</name>
    <dbReference type="NCBI Taxonomy" id="1975043"/>
    <lineage>
        <taxon>Bacteria</taxon>
        <taxon>Candidatus Vogeliibacteriota</taxon>
    </lineage>
</organism>
<gene>
    <name evidence="2" type="ORF">COV08_02570</name>
</gene>
<evidence type="ECO:0000256" key="1">
    <source>
        <dbReference type="SAM" id="Phobius"/>
    </source>
</evidence>
<evidence type="ECO:0000313" key="3">
    <source>
        <dbReference type="Proteomes" id="UP000230431"/>
    </source>
</evidence>
<dbReference type="Proteomes" id="UP000230431">
    <property type="component" value="Unassembled WGS sequence"/>
</dbReference>
<reference evidence="2 3" key="1">
    <citation type="submission" date="2017-09" db="EMBL/GenBank/DDBJ databases">
        <title>Depth-based differentiation of microbial function through sediment-hosted aquifers and enrichment of novel symbionts in the deep terrestrial subsurface.</title>
        <authorList>
            <person name="Probst A.J."/>
            <person name="Ladd B."/>
            <person name="Jarett J.K."/>
            <person name="Geller-Mcgrath D.E."/>
            <person name="Sieber C.M."/>
            <person name="Emerson J.B."/>
            <person name="Anantharaman K."/>
            <person name="Thomas B.C."/>
            <person name="Malmstrom R."/>
            <person name="Stieglmeier M."/>
            <person name="Klingl A."/>
            <person name="Woyke T."/>
            <person name="Ryan C.M."/>
            <person name="Banfield J.F."/>
        </authorList>
    </citation>
    <scope>NUCLEOTIDE SEQUENCE [LARGE SCALE GENOMIC DNA]</scope>
    <source>
        <strain evidence="2">CG10_big_fil_rev_8_21_14_0_10_49_38</strain>
    </source>
</reference>
<sequence length="66" mass="7398">MKNYLIIVIIIAVVALMIWFRPEIAPTGSEEQTAEELTAINAELNRVDLGDLEAEFQPIDQEINAL</sequence>
<dbReference type="EMBL" id="PCYK01000021">
    <property type="protein sequence ID" value="PIR45893.1"/>
    <property type="molecule type" value="Genomic_DNA"/>
</dbReference>
<evidence type="ECO:0000313" key="2">
    <source>
        <dbReference type="EMBL" id="PIR45893.1"/>
    </source>
</evidence>
<protein>
    <submittedName>
        <fullName evidence="2">Uncharacterized protein</fullName>
    </submittedName>
</protein>
<feature type="transmembrane region" description="Helical" evidence="1">
    <location>
        <begin position="5"/>
        <end position="22"/>
    </location>
</feature>
<name>A0A2H0RHC0_9BACT</name>
<accession>A0A2H0RHC0</accession>